<feature type="chain" id="PRO_5035990362" evidence="1">
    <location>
        <begin position="25"/>
        <end position="477"/>
    </location>
</feature>
<reference evidence="3 5" key="3">
    <citation type="submission" date="2019-07" db="EMBL/GenBank/DDBJ databases">
        <title>Active sludge and wastewater microbial communities from Klosterneuburg, Austria.</title>
        <authorList>
            <person name="Wagner M."/>
        </authorList>
    </citation>
    <scope>NUCLEOTIDE SEQUENCE [LARGE SCALE GENOMIC DNA]</scope>
    <source>
        <strain evidence="3 5">Nm2</strain>
    </source>
</reference>
<evidence type="ECO:0000313" key="5">
    <source>
        <dbReference type="Proteomes" id="UP000324176"/>
    </source>
</evidence>
<dbReference type="KEGG" id="nco:AAW31_15280"/>
<name>A0A0F7KJB7_9PROT</name>
<reference evidence="4" key="1">
    <citation type="submission" date="2015-05" db="EMBL/GenBank/DDBJ databases">
        <title>Draft genome of Nitrosomonas communis strain Nm2.</title>
        <authorList>
            <person name="Kozlowski J.A."/>
            <person name="Kits K.D."/>
            <person name="Stein L.Y."/>
        </authorList>
    </citation>
    <scope>NUCLEOTIDE SEQUENCE [LARGE SCALE GENOMIC DNA]</scope>
    <source>
        <strain evidence="4">Nm2</strain>
    </source>
</reference>
<dbReference type="AlphaFoldDB" id="A0A0F7KJB7"/>
<protein>
    <submittedName>
        <fullName evidence="2">Uncharacterized protein</fullName>
    </submittedName>
</protein>
<reference evidence="2 4" key="2">
    <citation type="journal article" date="2016" name="Genome Announc.">
        <title>Genome Sequence of Nitrosomonas communis Strain Nm2, a Mesophilic Ammonia-Oxidizing Bacterium Isolated from Mediterranean Soil.</title>
        <authorList>
            <person name="Kozlowski J.A."/>
            <person name="Kits K.D."/>
            <person name="Stein L.Y."/>
        </authorList>
    </citation>
    <scope>NUCLEOTIDE SEQUENCE [LARGE SCALE GENOMIC DNA]</scope>
    <source>
        <strain evidence="2 4">Nm2</strain>
    </source>
</reference>
<dbReference type="EMBL" id="VNHT01000021">
    <property type="protein sequence ID" value="TYP88243.1"/>
    <property type="molecule type" value="Genomic_DNA"/>
</dbReference>
<dbReference type="EMBL" id="CP011451">
    <property type="protein sequence ID" value="AKH38852.1"/>
    <property type="molecule type" value="Genomic_DNA"/>
</dbReference>
<keyword evidence="1" id="KW-0732">Signal</keyword>
<dbReference type="RefSeq" id="WP_046850886.1">
    <property type="nucleotide sequence ID" value="NZ_CP011451.1"/>
</dbReference>
<organism evidence="2 4">
    <name type="scientific">Nitrosomonas communis</name>
    <dbReference type="NCBI Taxonomy" id="44574"/>
    <lineage>
        <taxon>Bacteria</taxon>
        <taxon>Pseudomonadati</taxon>
        <taxon>Pseudomonadota</taxon>
        <taxon>Betaproteobacteria</taxon>
        <taxon>Nitrosomonadales</taxon>
        <taxon>Nitrosomonadaceae</taxon>
        <taxon>Nitrosomonas</taxon>
    </lineage>
</organism>
<evidence type="ECO:0000313" key="3">
    <source>
        <dbReference type="EMBL" id="TYP88243.1"/>
    </source>
</evidence>
<accession>A0A0F7KJB7</accession>
<gene>
    <name evidence="2" type="ORF">AAW31_15280</name>
    <name evidence="3" type="ORF">BCL69_102128</name>
</gene>
<dbReference type="Proteomes" id="UP000324176">
    <property type="component" value="Unassembled WGS sequence"/>
</dbReference>
<dbReference type="SUPFAM" id="SSF101898">
    <property type="entry name" value="NHL repeat"/>
    <property type="match status" value="1"/>
</dbReference>
<dbReference type="PATRIC" id="fig|44574.3.peg.3695"/>
<dbReference type="OrthoDB" id="7974158at2"/>
<proteinExistence type="predicted"/>
<keyword evidence="4" id="KW-1185">Reference proteome</keyword>
<evidence type="ECO:0000256" key="1">
    <source>
        <dbReference type="SAM" id="SignalP"/>
    </source>
</evidence>
<dbReference type="Proteomes" id="UP000034156">
    <property type="component" value="Chromosome"/>
</dbReference>
<evidence type="ECO:0000313" key="4">
    <source>
        <dbReference type="Proteomes" id="UP000034156"/>
    </source>
</evidence>
<sequence length="477" mass="51486">MKNKSSFIFVVAALVAGSSMHTVAEGVTGPSSSASPYLTPLTKGVEFTSILTVGDSVRLKHKGNETYRMVGIPDGLGAYDNNDDTITVMMNHELRNTAGVVRNHGDKGAFVSKWQIRKNDLKVLNGEDLIKKLELTNPDQTAINRLCSADLPMPGAFFNSNTGKGFSEGRIFMSGEEVDAVGRAFAHIAEGRQHGISYELPALGKAAWENLVASPYEQDKTIVAGLDDGSRLASKVYFYVGNKQEAGNPVEMAGLTNGISYQLLIGSHVTEATIPNGHTDQFNLVASGGTGLNRVEDGAWDTKNPNRFYFVTTDQFDGNSRLWSATFQDITKPESGGEIKVLIDGAVSGPQMMDNMTVDSAGNVWIQEDVGNQVHLGKIWKFEPTTGNLTTIAQHDAERFISDASADIDGAGNKQSDEESSGIIEVTEMFNGVPGYDTENSRYFLLDVQAHYSTVNGVALDPELVEGGQLLMMKAPK</sequence>
<evidence type="ECO:0000313" key="2">
    <source>
        <dbReference type="EMBL" id="AKH38852.1"/>
    </source>
</evidence>
<feature type="signal peptide" evidence="1">
    <location>
        <begin position="1"/>
        <end position="24"/>
    </location>
</feature>